<dbReference type="AlphaFoldDB" id="A0A0F9GUF2"/>
<gene>
    <name evidence="1" type="ORF">LCGC14_2079380</name>
</gene>
<name>A0A0F9GUF2_9ZZZZ</name>
<dbReference type="EMBL" id="LAZR01025101">
    <property type="protein sequence ID" value="KKL72990.1"/>
    <property type="molecule type" value="Genomic_DNA"/>
</dbReference>
<proteinExistence type="predicted"/>
<comment type="caution">
    <text evidence="1">The sequence shown here is derived from an EMBL/GenBank/DDBJ whole genome shotgun (WGS) entry which is preliminary data.</text>
</comment>
<accession>A0A0F9GUF2</accession>
<evidence type="ECO:0000313" key="1">
    <source>
        <dbReference type="EMBL" id="KKL72990.1"/>
    </source>
</evidence>
<sequence>MHSRAGFRLGDEMIIDIPEDTLTEKLTAIQDAIVERDSVRAQLAIAALSTCLEEHTAEEESS</sequence>
<protein>
    <submittedName>
        <fullName evidence="1">Uncharacterized protein</fullName>
    </submittedName>
</protein>
<organism evidence="1">
    <name type="scientific">marine sediment metagenome</name>
    <dbReference type="NCBI Taxonomy" id="412755"/>
    <lineage>
        <taxon>unclassified sequences</taxon>
        <taxon>metagenomes</taxon>
        <taxon>ecological metagenomes</taxon>
    </lineage>
</organism>
<reference evidence="1" key="1">
    <citation type="journal article" date="2015" name="Nature">
        <title>Complex archaea that bridge the gap between prokaryotes and eukaryotes.</title>
        <authorList>
            <person name="Spang A."/>
            <person name="Saw J.H."/>
            <person name="Jorgensen S.L."/>
            <person name="Zaremba-Niedzwiedzka K."/>
            <person name="Martijn J."/>
            <person name="Lind A.E."/>
            <person name="van Eijk R."/>
            <person name="Schleper C."/>
            <person name="Guy L."/>
            <person name="Ettema T.J."/>
        </authorList>
    </citation>
    <scope>NUCLEOTIDE SEQUENCE</scope>
</reference>